<keyword evidence="1" id="KW-0472">Membrane</keyword>
<evidence type="ECO:0000313" key="2">
    <source>
        <dbReference type="EMBL" id="KMV34065.1"/>
    </source>
</evidence>
<comment type="caution">
    <text evidence="2">The sequence shown here is derived from an EMBL/GenBank/DDBJ whole genome shotgun (WGS) entry which is preliminary data.</text>
</comment>
<dbReference type="PATRIC" id="fig|1656095.3.peg.4583"/>
<accession>A0A0J8VNH3</accession>
<proteinExistence type="predicted"/>
<dbReference type="EMBL" id="LFEJ01000017">
    <property type="protein sequence ID" value="KMV34065.1"/>
    <property type="molecule type" value="Genomic_DNA"/>
</dbReference>
<evidence type="ECO:0000256" key="1">
    <source>
        <dbReference type="SAM" id="Phobius"/>
    </source>
</evidence>
<sequence length="85" mass="9495">MPEDNFGSPFDGLVYMSWVVAGLAILFSLYQLARVIVTVKVMNGSSEHYSPAEYRDLRLQIKIHVVFSSVAMAAGAYLLYLNFCV</sequence>
<dbReference type="Proteomes" id="UP000037315">
    <property type="component" value="Unassembled WGS sequence"/>
</dbReference>
<feature type="transmembrane region" description="Helical" evidence="1">
    <location>
        <begin position="12"/>
        <end position="33"/>
    </location>
</feature>
<evidence type="ECO:0000313" key="3">
    <source>
        <dbReference type="Proteomes" id="UP000037315"/>
    </source>
</evidence>
<name>A0A0J8VNH3_9ENTR</name>
<dbReference type="RefSeq" id="WP_048888158.1">
    <property type="nucleotide sequence ID" value="NZ_LFEJ01000017.1"/>
</dbReference>
<keyword evidence="1" id="KW-0812">Transmembrane</keyword>
<protein>
    <submittedName>
        <fullName evidence="2">Uncharacterized protein</fullName>
    </submittedName>
</protein>
<keyword evidence="3" id="KW-1185">Reference proteome</keyword>
<dbReference type="AlphaFoldDB" id="A0A0J8VNH3"/>
<organism evidence="2 3">
    <name type="scientific">Franconibacter pulveris</name>
    <dbReference type="NCBI Taxonomy" id="435910"/>
    <lineage>
        <taxon>Bacteria</taxon>
        <taxon>Pseudomonadati</taxon>
        <taxon>Pseudomonadota</taxon>
        <taxon>Gammaproteobacteria</taxon>
        <taxon>Enterobacterales</taxon>
        <taxon>Enterobacteriaceae</taxon>
        <taxon>Franconibacter</taxon>
    </lineage>
</organism>
<keyword evidence="1" id="KW-1133">Transmembrane helix</keyword>
<feature type="transmembrane region" description="Helical" evidence="1">
    <location>
        <begin position="63"/>
        <end position="83"/>
    </location>
</feature>
<gene>
    <name evidence="2" type="ORF">ACH50_13545</name>
</gene>
<reference evidence="2 3" key="1">
    <citation type="submission" date="2015-06" db="EMBL/GenBank/DDBJ databases">
        <title>Genome sequencing of Cronobacter sp. strain DJ34 isolated from petroleum contaminated sludge of Duliajan Oil Fields, Assam, India.</title>
        <authorList>
            <person name="Pal S."/>
            <person name="Banerjee T.D."/>
            <person name="Roy A."/>
            <person name="Sar P."/>
            <person name="Kazy S.K."/>
        </authorList>
    </citation>
    <scope>NUCLEOTIDE SEQUENCE [LARGE SCALE GENOMIC DNA]</scope>
    <source>
        <strain evidence="2 3">DJ34</strain>
    </source>
</reference>